<feature type="region of interest" description="Disordered" evidence="1">
    <location>
        <begin position="1"/>
        <end position="25"/>
    </location>
</feature>
<feature type="compositionally biased region" description="Low complexity" evidence="1">
    <location>
        <begin position="68"/>
        <end position="77"/>
    </location>
</feature>
<dbReference type="AlphaFoldDB" id="A0A2J8AJ06"/>
<comment type="caution">
    <text evidence="2">The sequence shown here is derived from an EMBL/GenBank/DDBJ whole genome shotgun (WGS) entry which is preliminary data.</text>
</comment>
<protein>
    <submittedName>
        <fullName evidence="2">Uncharacterized protein</fullName>
    </submittedName>
</protein>
<accession>A0A2J8AJ06</accession>
<evidence type="ECO:0000313" key="3">
    <source>
        <dbReference type="Proteomes" id="UP000236333"/>
    </source>
</evidence>
<reference evidence="2 3" key="1">
    <citation type="journal article" date="2017" name="Mol. Biol. Evol.">
        <title>The 4-celled Tetrabaena socialis nuclear genome reveals the essential components for genetic control of cell number at the origin of multicellularity in the volvocine lineage.</title>
        <authorList>
            <person name="Featherston J."/>
            <person name="Arakaki Y."/>
            <person name="Hanschen E.R."/>
            <person name="Ferris P.J."/>
            <person name="Michod R.E."/>
            <person name="Olson B.J.S.C."/>
            <person name="Nozaki H."/>
            <person name="Durand P.M."/>
        </authorList>
    </citation>
    <scope>NUCLEOTIDE SEQUENCE [LARGE SCALE GENOMIC DNA]</scope>
    <source>
        <strain evidence="2 3">NIES-571</strain>
    </source>
</reference>
<feature type="region of interest" description="Disordered" evidence="1">
    <location>
        <begin position="53"/>
        <end position="91"/>
    </location>
</feature>
<organism evidence="2 3">
    <name type="scientific">Tetrabaena socialis</name>
    <dbReference type="NCBI Taxonomy" id="47790"/>
    <lineage>
        <taxon>Eukaryota</taxon>
        <taxon>Viridiplantae</taxon>
        <taxon>Chlorophyta</taxon>
        <taxon>core chlorophytes</taxon>
        <taxon>Chlorophyceae</taxon>
        <taxon>CS clade</taxon>
        <taxon>Chlamydomonadales</taxon>
        <taxon>Tetrabaenaceae</taxon>
        <taxon>Tetrabaena</taxon>
    </lineage>
</organism>
<evidence type="ECO:0000313" key="2">
    <source>
        <dbReference type="EMBL" id="PNH12502.1"/>
    </source>
</evidence>
<keyword evidence="3" id="KW-1185">Reference proteome</keyword>
<feature type="compositionally biased region" description="Low complexity" evidence="1">
    <location>
        <begin position="1"/>
        <end position="17"/>
    </location>
</feature>
<dbReference type="Proteomes" id="UP000236333">
    <property type="component" value="Unassembled WGS sequence"/>
</dbReference>
<name>A0A2J8AJ06_9CHLO</name>
<dbReference type="EMBL" id="PGGS01000008">
    <property type="protein sequence ID" value="PNH12502.1"/>
    <property type="molecule type" value="Genomic_DNA"/>
</dbReference>
<sequence length="104" mass="9718">MSASSAAPSPPLSGIAPTSSHPVGDTSSVVLIDQACGPSLGLRPAMEVSPALGAQGVVTSSRRPGATPASEGAAAGGRPREASAGGGGGVAQSGAVFVSIPVQA</sequence>
<evidence type="ECO:0000256" key="1">
    <source>
        <dbReference type="SAM" id="MobiDB-lite"/>
    </source>
</evidence>
<proteinExistence type="predicted"/>
<gene>
    <name evidence="2" type="ORF">TSOC_000580</name>
</gene>